<reference evidence="2 3" key="1">
    <citation type="submission" date="2019-01" db="EMBL/GenBank/DDBJ databases">
        <authorList>
            <person name="Brito A."/>
        </authorList>
    </citation>
    <scope>NUCLEOTIDE SEQUENCE [LARGE SCALE GENOMIC DNA]</scope>
    <source>
        <strain evidence="2">1</strain>
    </source>
</reference>
<evidence type="ECO:0000259" key="1">
    <source>
        <dbReference type="SMART" id="SM00912"/>
    </source>
</evidence>
<dbReference type="InterPro" id="IPR011050">
    <property type="entry name" value="Pectin_lyase_fold/virulence"/>
</dbReference>
<evidence type="ECO:0000313" key="2">
    <source>
        <dbReference type="EMBL" id="VEP13140.1"/>
    </source>
</evidence>
<evidence type="ECO:0000313" key="3">
    <source>
        <dbReference type="Proteomes" id="UP000320055"/>
    </source>
</evidence>
<dbReference type="InterPro" id="IPR012334">
    <property type="entry name" value="Pectin_lyas_fold"/>
</dbReference>
<dbReference type="NCBIfam" id="TIGR01901">
    <property type="entry name" value="adhes_NPXG"/>
    <property type="match status" value="1"/>
</dbReference>
<dbReference type="OrthoDB" id="475384at2"/>
<gene>
    <name evidence="2" type="ORF">H1P_1850006</name>
</gene>
<dbReference type="InterPro" id="IPR008638">
    <property type="entry name" value="FhaB/CdiA-like_TPS"/>
</dbReference>
<sequence>MNLSLYNYLNSISFTAGLIFIQCFNLPCNLVLAQVTPDNTLGNESSQVTSTSDRQQIDGGAIRGENLFHSFREFNVREAESVNFANPDGVTNIFSRVTGNNISQILGDLGVSGNANLFLMNPNGIVFGEKASLNVNGSFIATTANSINFADGNQFIANPAREKPLLTVNVPIGLQFGNQPGTIMNKAQSPQKALSSNEFNSNGNPAGLQIQRSNQTLALIGGEIILEGGNVTSLGSNIELASVGANSIVGLDTTQSGVDFNYQAVQNFSDITLTNREGFRLANDGTLSESLVPSTLDASSQETAGAIKLQGKNINIYNGSQILTPTQGNIAGGALTINAAEQLTISGNNLFRGGILRPSSLISSTIRDGNAGNITITTQRLVIEDSGQITSSSSESFNRITEEIIPATGDGGNITIVALESVNIANGSLIISNTVGSGKAGNINIQTGNLVIDNESAISVGSSGTGDAGNIDIQTQSLNITNNSEISAATLQSDGGNINLQIDYNLELRNQSDISASVGGNGNGGNIDIGTEFLITSPQDNSDITANAEFGQGGNISIEAAGIFGIALQDELTPFSDITVSSNLGTDGTVTLINSDTQLDRTESDAQVELVKVTPNLTPNYCYANRQNQYIQTGRGGVPLAAKSSLVSEHTWEDWRMIKTENSAELSPQNTASSENYIPSVNSIQGWMVNQQGEIVLTAEPIVVTPHLPKPKHPGC</sequence>
<dbReference type="Gene3D" id="2.160.20.10">
    <property type="entry name" value="Single-stranded right-handed beta-helix, Pectin lyase-like"/>
    <property type="match status" value="2"/>
</dbReference>
<name>A0A563VNZ2_9CYAN</name>
<dbReference type="AlphaFoldDB" id="A0A563VNZ2"/>
<dbReference type="RefSeq" id="WP_144871374.1">
    <property type="nucleotide sequence ID" value="NZ_LR213935.1"/>
</dbReference>
<dbReference type="SMART" id="SM00912">
    <property type="entry name" value="Haemagg_act"/>
    <property type="match status" value="1"/>
</dbReference>
<dbReference type="EMBL" id="CAACVJ010000096">
    <property type="protein sequence ID" value="VEP13140.1"/>
    <property type="molecule type" value="Genomic_DNA"/>
</dbReference>
<dbReference type="Proteomes" id="UP000320055">
    <property type="component" value="Unassembled WGS sequence"/>
</dbReference>
<dbReference type="Pfam" id="PF05860">
    <property type="entry name" value="TPS"/>
    <property type="match status" value="1"/>
</dbReference>
<protein>
    <submittedName>
        <fullName evidence="2">Putative Filamentous hemagglutinin</fullName>
    </submittedName>
</protein>
<feature type="domain" description="Filamentous haemagglutinin FhaB/tRNA nuclease CdiA-like TPS" evidence="1">
    <location>
        <begin position="36"/>
        <end position="150"/>
    </location>
</feature>
<proteinExistence type="predicted"/>
<keyword evidence="3" id="KW-1185">Reference proteome</keyword>
<accession>A0A563VNZ2</accession>
<organism evidence="2 3">
    <name type="scientific">Hyella patelloides LEGE 07179</name>
    <dbReference type="NCBI Taxonomy" id="945734"/>
    <lineage>
        <taxon>Bacteria</taxon>
        <taxon>Bacillati</taxon>
        <taxon>Cyanobacteriota</taxon>
        <taxon>Cyanophyceae</taxon>
        <taxon>Pleurocapsales</taxon>
        <taxon>Hyellaceae</taxon>
        <taxon>Hyella</taxon>
    </lineage>
</organism>
<dbReference type="SUPFAM" id="SSF51126">
    <property type="entry name" value="Pectin lyase-like"/>
    <property type="match status" value="1"/>
</dbReference>